<keyword evidence="4" id="KW-0805">Transcription regulation</keyword>
<evidence type="ECO:0000313" key="11">
    <source>
        <dbReference type="EMBL" id="KAE9398490.1"/>
    </source>
</evidence>
<organism evidence="11 12">
    <name type="scientific">Gymnopus androsaceus JB14</name>
    <dbReference type="NCBI Taxonomy" id="1447944"/>
    <lineage>
        <taxon>Eukaryota</taxon>
        <taxon>Fungi</taxon>
        <taxon>Dikarya</taxon>
        <taxon>Basidiomycota</taxon>
        <taxon>Agaricomycotina</taxon>
        <taxon>Agaricomycetes</taxon>
        <taxon>Agaricomycetidae</taxon>
        <taxon>Agaricales</taxon>
        <taxon>Marasmiineae</taxon>
        <taxon>Omphalotaceae</taxon>
        <taxon>Gymnopus</taxon>
    </lineage>
</organism>
<evidence type="ECO:0000256" key="7">
    <source>
        <dbReference type="ARBA" id="ARBA00023242"/>
    </source>
</evidence>
<keyword evidence="6" id="KW-0804">Transcription</keyword>
<dbReference type="GO" id="GO:0016586">
    <property type="term" value="C:RSC-type complex"/>
    <property type="evidence" value="ECO:0007669"/>
    <property type="project" value="InterPro"/>
</dbReference>
<dbReference type="AlphaFoldDB" id="A0A6A4HLA2"/>
<keyword evidence="2" id="KW-0677">Repeat</keyword>
<evidence type="ECO:0000256" key="4">
    <source>
        <dbReference type="ARBA" id="ARBA00023015"/>
    </source>
</evidence>
<keyword evidence="7" id="KW-0539">Nucleus</keyword>
<feature type="region of interest" description="Disordered" evidence="9">
    <location>
        <begin position="256"/>
        <end position="295"/>
    </location>
</feature>
<keyword evidence="5 8" id="KW-0103">Bromodomain</keyword>
<evidence type="ECO:0000256" key="2">
    <source>
        <dbReference type="ARBA" id="ARBA00022737"/>
    </source>
</evidence>
<dbReference type="InterPro" id="IPR036427">
    <property type="entry name" value="Bromodomain-like_sf"/>
</dbReference>
<evidence type="ECO:0000256" key="3">
    <source>
        <dbReference type="ARBA" id="ARBA00022853"/>
    </source>
</evidence>
<dbReference type="SMART" id="SM00297">
    <property type="entry name" value="BROMO"/>
    <property type="match status" value="2"/>
</dbReference>
<sequence length="295" mass="33805">MDEEEEEENVEDVKEKGMKLWQTVKDAVKDDRPLAINFLKRPNPRVWSDYYQIISSPIALEDIKRKIKAGEYANLESVRQDLELCFNNAKTYNQPESLIYSDAKDLLKLTNKTYRKLMPSEHGTGGKPPSMKRLLNSRVQKLIKKTDDYGRILSTEFMELPSKKLWPGYYQQIQQPRCIDAIQKQVKRKEYHSVSEFAADMELVFSNAMQFNVEHTQIWEDALALRDYFRQIMADLPPPHSLPQYAQPSINKIKIKVPAAHPAAPAPAPKAEEPATLPTLSLRTSNTSQVGTSRG</sequence>
<feature type="domain" description="Bromo" evidence="10">
    <location>
        <begin position="30"/>
        <end position="100"/>
    </location>
</feature>
<name>A0A6A4HLA2_9AGAR</name>
<evidence type="ECO:0000256" key="9">
    <source>
        <dbReference type="SAM" id="MobiDB-lite"/>
    </source>
</evidence>
<evidence type="ECO:0000256" key="1">
    <source>
        <dbReference type="ARBA" id="ARBA00004123"/>
    </source>
</evidence>
<keyword evidence="3" id="KW-0156">Chromatin regulator</keyword>
<accession>A0A6A4HLA2</accession>
<protein>
    <submittedName>
        <fullName evidence="11">Bromodomain-containing protein</fullName>
    </submittedName>
</protein>
<dbReference type="PROSITE" id="PS50014">
    <property type="entry name" value="BROMODOMAIN_2"/>
    <property type="match status" value="2"/>
</dbReference>
<reference evidence="11" key="1">
    <citation type="journal article" date="2019" name="Environ. Microbiol.">
        <title>Fungal ecological strategies reflected in gene transcription - a case study of two litter decomposers.</title>
        <authorList>
            <person name="Barbi F."/>
            <person name="Kohler A."/>
            <person name="Barry K."/>
            <person name="Baskaran P."/>
            <person name="Daum C."/>
            <person name="Fauchery L."/>
            <person name="Ihrmark K."/>
            <person name="Kuo A."/>
            <person name="LaButti K."/>
            <person name="Lipzen A."/>
            <person name="Morin E."/>
            <person name="Grigoriev I.V."/>
            <person name="Henrissat B."/>
            <person name="Lindahl B."/>
            <person name="Martin F."/>
        </authorList>
    </citation>
    <scope>NUCLEOTIDE SEQUENCE</scope>
    <source>
        <strain evidence="11">JB14</strain>
    </source>
</reference>
<dbReference type="InterPro" id="IPR001487">
    <property type="entry name" value="Bromodomain"/>
</dbReference>
<dbReference type="InterPro" id="IPR037382">
    <property type="entry name" value="Rsc/polybromo"/>
</dbReference>
<dbReference type="GO" id="GO:0006368">
    <property type="term" value="P:transcription elongation by RNA polymerase II"/>
    <property type="evidence" value="ECO:0007669"/>
    <property type="project" value="TreeGrafter"/>
</dbReference>
<evidence type="ECO:0000259" key="10">
    <source>
        <dbReference type="PROSITE" id="PS50014"/>
    </source>
</evidence>
<gene>
    <name evidence="11" type="ORF">BT96DRAFT_821894</name>
</gene>
<dbReference type="PANTHER" id="PTHR16062:SF19">
    <property type="entry name" value="PROTEIN POLYBROMO-1"/>
    <property type="match status" value="1"/>
</dbReference>
<proteinExistence type="predicted"/>
<comment type="subcellular location">
    <subcellularLocation>
        <location evidence="1">Nucleus</location>
    </subcellularLocation>
</comment>
<evidence type="ECO:0000313" key="12">
    <source>
        <dbReference type="Proteomes" id="UP000799118"/>
    </source>
</evidence>
<dbReference type="PANTHER" id="PTHR16062">
    <property type="entry name" value="SWI/SNF-RELATED"/>
    <property type="match status" value="1"/>
</dbReference>
<dbReference type="GO" id="GO:0003682">
    <property type="term" value="F:chromatin binding"/>
    <property type="evidence" value="ECO:0007669"/>
    <property type="project" value="TreeGrafter"/>
</dbReference>
<feature type="compositionally biased region" description="Polar residues" evidence="9">
    <location>
        <begin position="278"/>
        <end position="295"/>
    </location>
</feature>
<dbReference type="SUPFAM" id="SSF47370">
    <property type="entry name" value="Bromodomain"/>
    <property type="match status" value="2"/>
</dbReference>
<evidence type="ECO:0000256" key="8">
    <source>
        <dbReference type="PROSITE-ProRule" id="PRU00035"/>
    </source>
</evidence>
<keyword evidence="12" id="KW-1185">Reference proteome</keyword>
<evidence type="ECO:0000256" key="6">
    <source>
        <dbReference type="ARBA" id="ARBA00023163"/>
    </source>
</evidence>
<dbReference type="OrthoDB" id="6017at2759"/>
<dbReference type="PRINTS" id="PR00503">
    <property type="entry name" value="BROMODOMAIN"/>
</dbReference>
<dbReference type="Proteomes" id="UP000799118">
    <property type="component" value="Unassembled WGS sequence"/>
</dbReference>
<feature type="domain" description="Bromo" evidence="10">
    <location>
        <begin position="149"/>
        <end position="219"/>
    </location>
</feature>
<dbReference type="EMBL" id="ML769482">
    <property type="protein sequence ID" value="KAE9398490.1"/>
    <property type="molecule type" value="Genomic_DNA"/>
</dbReference>
<dbReference type="Pfam" id="PF00439">
    <property type="entry name" value="Bromodomain"/>
    <property type="match status" value="2"/>
</dbReference>
<dbReference type="GO" id="GO:0006338">
    <property type="term" value="P:chromatin remodeling"/>
    <property type="evidence" value="ECO:0007669"/>
    <property type="project" value="InterPro"/>
</dbReference>
<evidence type="ECO:0000256" key="5">
    <source>
        <dbReference type="ARBA" id="ARBA00023117"/>
    </source>
</evidence>
<dbReference type="Gene3D" id="1.20.920.10">
    <property type="entry name" value="Bromodomain-like"/>
    <property type="match status" value="2"/>
</dbReference>